<feature type="signal peptide" evidence="6">
    <location>
        <begin position="1"/>
        <end position="30"/>
    </location>
</feature>
<dbReference type="InterPro" id="IPR000160">
    <property type="entry name" value="GGDEF_dom"/>
</dbReference>
<dbReference type="Pfam" id="PF00990">
    <property type="entry name" value="GGDEF"/>
    <property type="match status" value="1"/>
</dbReference>
<feature type="chain" id="PRO_5019201351" description="diguanylate cyclase" evidence="6">
    <location>
        <begin position="31"/>
        <end position="601"/>
    </location>
</feature>
<dbReference type="SUPFAM" id="SSF55073">
    <property type="entry name" value="Nucleotide cyclase"/>
    <property type="match status" value="1"/>
</dbReference>
<dbReference type="Proteomes" id="UP000287198">
    <property type="component" value="Unassembled WGS sequence"/>
</dbReference>
<evidence type="ECO:0000256" key="2">
    <source>
        <dbReference type="ARBA" id="ARBA00012528"/>
    </source>
</evidence>
<dbReference type="GO" id="GO:0052621">
    <property type="term" value="F:diguanylate cyclase activity"/>
    <property type="evidence" value="ECO:0007669"/>
    <property type="project" value="UniProtKB-EC"/>
</dbReference>
<dbReference type="PROSITE" id="PS50887">
    <property type="entry name" value="GGDEF"/>
    <property type="match status" value="1"/>
</dbReference>
<reference evidence="9" key="1">
    <citation type="journal article" date="2018" name="Front. Microbiol.">
        <title>Genome-Based Analysis Reveals the Taxonomy and Diversity of the Family Idiomarinaceae.</title>
        <authorList>
            <person name="Liu Y."/>
            <person name="Lai Q."/>
            <person name="Shao Z."/>
        </authorList>
    </citation>
    <scope>NUCLEOTIDE SEQUENCE [LARGE SCALE GENOMIC DNA]</scope>
    <source>
        <strain evidence="9">BH195</strain>
    </source>
</reference>
<comment type="caution">
    <text evidence="8">The sequence shown here is derived from an EMBL/GenBank/DDBJ whole genome shotgun (WGS) entry which is preliminary data.</text>
</comment>
<keyword evidence="5" id="KW-0472">Membrane</keyword>
<proteinExistence type="predicted"/>
<dbReference type="PANTHER" id="PTHR45138">
    <property type="entry name" value="REGULATORY COMPONENTS OF SENSORY TRANSDUCTION SYSTEM"/>
    <property type="match status" value="1"/>
</dbReference>
<keyword evidence="4" id="KW-0175">Coiled coil</keyword>
<dbReference type="InterPro" id="IPR043128">
    <property type="entry name" value="Rev_trsase/Diguanyl_cyclase"/>
</dbReference>
<dbReference type="AlphaFoldDB" id="A0A432XTU4"/>
<organism evidence="8 9">
    <name type="scientific">Pseudidiomarina halophila</name>
    <dbReference type="NCBI Taxonomy" id="1449799"/>
    <lineage>
        <taxon>Bacteria</taxon>
        <taxon>Pseudomonadati</taxon>
        <taxon>Pseudomonadota</taxon>
        <taxon>Gammaproteobacteria</taxon>
        <taxon>Alteromonadales</taxon>
        <taxon>Idiomarinaceae</taxon>
        <taxon>Pseudidiomarina</taxon>
    </lineage>
</organism>
<evidence type="ECO:0000259" key="7">
    <source>
        <dbReference type="PROSITE" id="PS50887"/>
    </source>
</evidence>
<keyword evidence="9" id="KW-1185">Reference proteome</keyword>
<feature type="transmembrane region" description="Helical" evidence="5">
    <location>
        <begin position="241"/>
        <end position="260"/>
    </location>
</feature>
<evidence type="ECO:0000256" key="6">
    <source>
        <dbReference type="SAM" id="SignalP"/>
    </source>
</evidence>
<dbReference type="InterPro" id="IPR029787">
    <property type="entry name" value="Nucleotide_cyclase"/>
</dbReference>
<dbReference type="NCBIfam" id="TIGR00254">
    <property type="entry name" value="GGDEF"/>
    <property type="match status" value="1"/>
</dbReference>
<dbReference type="InterPro" id="IPR011622">
    <property type="entry name" value="7TMR_DISM_rcpt_extracell_dom2"/>
</dbReference>
<comment type="catalytic activity">
    <reaction evidence="3">
        <text>2 GTP = 3',3'-c-di-GMP + 2 diphosphate</text>
        <dbReference type="Rhea" id="RHEA:24898"/>
        <dbReference type="ChEBI" id="CHEBI:33019"/>
        <dbReference type="ChEBI" id="CHEBI:37565"/>
        <dbReference type="ChEBI" id="CHEBI:58805"/>
        <dbReference type="EC" id="2.7.7.65"/>
    </reaction>
</comment>
<sequence length="601" mass="68219">MRRMAKTLVRWLALVGIAFYWGLGAASASAQEPMPPIYYHVDTNGSQSVQNLIDKEPGFWSVLNNNAASFGYTSATYWFHFTLPPVDHDRVIRIAYPLLDKVDIYYVANNEVIERVSVGDAQEFNERPVENRNFVVPVASRDRVQVYLKVETTSSMRVPLSVWEPTELLGDEQVVNTATAMYFGLLLCMIIYNLFSYSVTRDPRFGYYSAYILAIGLLLASLDGTGYQYLWPWSEWLQSKAIPLFGSVAFIFASLVASQILQTKERSPKLHLGLQAIMGIAGLLFLASLIFPYEVMISIVLIMAILASSFLIFTGFVLWRQGLAYARIYTLALSVLLLAIIINAIGYLGFFDSFFIQRYLIMLGSAIEIMLLSLVLAIRFNEDRKERLAVEKRLNSRLEVKVKQRTEELEAVMRKLKEMNQRLEIKSNEDRLTKLYNRGVLDDDLPLEVRRARRTGYDIAVVMIDIDHFKKVNDKYGHPVGDEILVELSRLLKVNFRRAGDRIYRYGGEEFVILMPGAQELGCHDKVLTVTEVIRRHTFKTERGEVNITVSVGMALLNSLPGHASSKQLLEAADNALYQAKNSGRDQIRIARSLKDASEKP</sequence>
<evidence type="ECO:0000256" key="4">
    <source>
        <dbReference type="SAM" id="Coils"/>
    </source>
</evidence>
<dbReference type="PANTHER" id="PTHR45138:SF9">
    <property type="entry name" value="DIGUANYLATE CYCLASE DGCM-RELATED"/>
    <property type="match status" value="1"/>
</dbReference>
<feature type="transmembrane region" description="Helical" evidence="5">
    <location>
        <begin position="174"/>
        <end position="195"/>
    </location>
</feature>
<feature type="domain" description="GGDEF" evidence="7">
    <location>
        <begin position="457"/>
        <end position="593"/>
    </location>
</feature>
<feature type="transmembrane region" description="Helical" evidence="5">
    <location>
        <begin position="331"/>
        <end position="350"/>
    </location>
</feature>
<evidence type="ECO:0000313" key="9">
    <source>
        <dbReference type="Proteomes" id="UP000287198"/>
    </source>
</evidence>
<dbReference type="InterPro" id="IPR011623">
    <property type="entry name" value="7TMR_DISM_rcpt_extracell_dom1"/>
</dbReference>
<evidence type="ECO:0000256" key="3">
    <source>
        <dbReference type="ARBA" id="ARBA00034247"/>
    </source>
</evidence>
<feature type="transmembrane region" description="Helical" evidence="5">
    <location>
        <begin position="297"/>
        <end position="319"/>
    </location>
</feature>
<name>A0A432XTU4_9GAMM</name>
<dbReference type="InterPro" id="IPR050469">
    <property type="entry name" value="Diguanylate_Cyclase"/>
</dbReference>
<dbReference type="OrthoDB" id="5289013at2"/>
<feature type="coiled-coil region" evidence="4">
    <location>
        <begin position="395"/>
        <end position="429"/>
    </location>
</feature>
<dbReference type="FunFam" id="3.30.70.270:FF:000001">
    <property type="entry name" value="Diguanylate cyclase domain protein"/>
    <property type="match status" value="1"/>
</dbReference>
<evidence type="ECO:0000256" key="5">
    <source>
        <dbReference type="SAM" id="Phobius"/>
    </source>
</evidence>
<dbReference type="SMART" id="SM00267">
    <property type="entry name" value="GGDEF"/>
    <property type="match status" value="1"/>
</dbReference>
<keyword evidence="5" id="KW-1133">Transmembrane helix</keyword>
<feature type="transmembrane region" description="Helical" evidence="5">
    <location>
        <begin position="207"/>
        <end position="229"/>
    </location>
</feature>
<feature type="transmembrane region" description="Helical" evidence="5">
    <location>
        <begin position="272"/>
        <end position="291"/>
    </location>
</feature>
<comment type="cofactor">
    <cofactor evidence="1">
        <name>Mg(2+)</name>
        <dbReference type="ChEBI" id="CHEBI:18420"/>
    </cofactor>
</comment>
<dbReference type="Gene3D" id="2.60.40.2380">
    <property type="match status" value="1"/>
</dbReference>
<dbReference type="Pfam" id="PF07696">
    <property type="entry name" value="7TMR-DISMED2"/>
    <property type="match status" value="1"/>
</dbReference>
<evidence type="ECO:0000256" key="1">
    <source>
        <dbReference type="ARBA" id="ARBA00001946"/>
    </source>
</evidence>
<dbReference type="Gene3D" id="3.30.70.270">
    <property type="match status" value="1"/>
</dbReference>
<dbReference type="EC" id="2.7.7.65" evidence="2"/>
<evidence type="ECO:0000313" key="8">
    <source>
        <dbReference type="EMBL" id="RUO52011.1"/>
    </source>
</evidence>
<dbReference type="Pfam" id="PF07695">
    <property type="entry name" value="7TMR-DISM_7TM"/>
    <property type="match status" value="1"/>
</dbReference>
<keyword evidence="6" id="KW-0732">Signal</keyword>
<keyword evidence="5" id="KW-0812">Transmembrane</keyword>
<dbReference type="EMBL" id="PIPW01000003">
    <property type="protein sequence ID" value="RUO52011.1"/>
    <property type="molecule type" value="Genomic_DNA"/>
</dbReference>
<gene>
    <name evidence="8" type="ORF">CWI69_10245</name>
</gene>
<protein>
    <recommendedName>
        <fullName evidence="2">diguanylate cyclase</fullName>
        <ecNumber evidence="2">2.7.7.65</ecNumber>
    </recommendedName>
</protein>
<feature type="transmembrane region" description="Helical" evidence="5">
    <location>
        <begin position="356"/>
        <end position="378"/>
    </location>
</feature>
<accession>A0A432XTU4</accession>
<dbReference type="CDD" id="cd01949">
    <property type="entry name" value="GGDEF"/>
    <property type="match status" value="1"/>
</dbReference>